<keyword evidence="2" id="KW-0804">Transcription</keyword>
<proteinExistence type="predicted"/>
<dbReference type="InterPro" id="IPR009057">
    <property type="entry name" value="Homeodomain-like_sf"/>
</dbReference>
<reference evidence="4 5" key="1">
    <citation type="submission" date="2023-04" db="EMBL/GenBank/DDBJ databases">
        <title>A long-awaited taxogenomic arrangement of the family Halomonadaceae.</title>
        <authorList>
            <person name="De La Haba R."/>
            <person name="Chuvochina M."/>
            <person name="Wittouck S."/>
            <person name="Arahal D.R."/>
            <person name="Sanchez-Porro C."/>
            <person name="Hugenholtz P."/>
            <person name="Ventosa A."/>
        </authorList>
    </citation>
    <scope>NUCLEOTIDE SEQUENCE [LARGE SCALE GENOMIC DNA]</scope>
    <source>
        <strain evidence="4 5">DSM 22428</strain>
    </source>
</reference>
<dbReference type="SUPFAM" id="SSF46689">
    <property type="entry name" value="Homeodomain-like"/>
    <property type="match status" value="1"/>
</dbReference>
<evidence type="ECO:0000313" key="5">
    <source>
        <dbReference type="Proteomes" id="UP001269375"/>
    </source>
</evidence>
<evidence type="ECO:0000313" key="4">
    <source>
        <dbReference type="EMBL" id="MDR5896983.1"/>
    </source>
</evidence>
<protein>
    <submittedName>
        <fullName evidence="4">Helix-turn-helix domain-containing protein</fullName>
    </submittedName>
</protein>
<dbReference type="PANTHER" id="PTHR43130:SF3">
    <property type="entry name" value="HTH-TYPE TRANSCRIPTIONAL REGULATOR RV1931C"/>
    <property type="match status" value="1"/>
</dbReference>
<dbReference type="SMART" id="SM00342">
    <property type="entry name" value="HTH_ARAC"/>
    <property type="match status" value="1"/>
</dbReference>
<dbReference type="Proteomes" id="UP001269375">
    <property type="component" value="Unassembled WGS sequence"/>
</dbReference>
<keyword evidence="1" id="KW-0805">Transcription regulation</keyword>
<sequence>MSAESASPRISILMLPGQVPLDLAGPLQVFLSAASHNELTLRFIGPHASIDWFGGLSLSGIAPLPETLEETDLLIVPGHDRKYLDPATHNACLHWLRHNAQNATIIMAVCSGALLLGQAGLLDGHRCTTHHRLRETLRTLAPKALIQDDCIFVEDRRVLTSAGISTGIDTALYWVQRTLGARIAMAVARDMVLYLRRSGQEPQLSPWLEGRNHVHERLHRLQDELCSTLAHSWTLEAMSENACMSPRQLTRLFTQHTGFSPHSWLTRLRLAQARQLLLETKRPIERIADDVGLTPRQLRRQWQQHFKASPSALRSTPDSHADPA</sequence>
<evidence type="ECO:0000256" key="2">
    <source>
        <dbReference type="ARBA" id="ARBA00023163"/>
    </source>
</evidence>
<dbReference type="Pfam" id="PF01965">
    <property type="entry name" value="DJ-1_PfpI"/>
    <property type="match status" value="1"/>
</dbReference>
<dbReference type="PROSITE" id="PS01124">
    <property type="entry name" value="HTH_ARAC_FAMILY_2"/>
    <property type="match status" value="1"/>
</dbReference>
<keyword evidence="5" id="KW-1185">Reference proteome</keyword>
<gene>
    <name evidence="4" type="ORF">QC825_12975</name>
</gene>
<name>A0ABU1H0C5_9GAMM</name>
<dbReference type="Gene3D" id="1.10.10.60">
    <property type="entry name" value="Homeodomain-like"/>
    <property type="match status" value="2"/>
</dbReference>
<organism evidence="4 5">
    <name type="scientific">Larsenimonas suaedae</name>
    <dbReference type="NCBI Taxonomy" id="1851019"/>
    <lineage>
        <taxon>Bacteria</taxon>
        <taxon>Pseudomonadati</taxon>
        <taxon>Pseudomonadota</taxon>
        <taxon>Gammaproteobacteria</taxon>
        <taxon>Oceanospirillales</taxon>
        <taxon>Halomonadaceae</taxon>
        <taxon>Larsenimonas</taxon>
    </lineage>
</organism>
<evidence type="ECO:0000256" key="1">
    <source>
        <dbReference type="ARBA" id="ARBA00023015"/>
    </source>
</evidence>
<accession>A0ABU1H0C5</accession>
<dbReference type="InterPro" id="IPR052158">
    <property type="entry name" value="INH-QAR"/>
</dbReference>
<dbReference type="InterPro" id="IPR002818">
    <property type="entry name" value="DJ-1/PfpI"/>
</dbReference>
<comment type="caution">
    <text evidence="4">The sequence shown here is derived from an EMBL/GenBank/DDBJ whole genome shotgun (WGS) entry which is preliminary data.</text>
</comment>
<evidence type="ECO:0000259" key="3">
    <source>
        <dbReference type="PROSITE" id="PS01124"/>
    </source>
</evidence>
<dbReference type="SUPFAM" id="SSF52317">
    <property type="entry name" value="Class I glutamine amidotransferase-like"/>
    <property type="match status" value="1"/>
</dbReference>
<dbReference type="EMBL" id="JARWAO010000007">
    <property type="protein sequence ID" value="MDR5896983.1"/>
    <property type="molecule type" value="Genomic_DNA"/>
</dbReference>
<dbReference type="InterPro" id="IPR029062">
    <property type="entry name" value="Class_I_gatase-like"/>
</dbReference>
<dbReference type="Gene3D" id="3.40.50.880">
    <property type="match status" value="1"/>
</dbReference>
<feature type="domain" description="HTH araC/xylS-type" evidence="3">
    <location>
        <begin position="219"/>
        <end position="316"/>
    </location>
</feature>
<dbReference type="InterPro" id="IPR018060">
    <property type="entry name" value="HTH_AraC"/>
</dbReference>
<dbReference type="RefSeq" id="WP_251593849.1">
    <property type="nucleotide sequence ID" value="NZ_JAMLJI010000003.1"/>
</dbReference>
<dbReference type="PANTHER" id="PTHR43130">
    <property type="entry name" value="ARAC-FAMILY TRANSCRIPTIONAL REGULATOR"/>
    <property type="match status" value="1"/>
</dbReference>
<dbReference type="Pfam" id="PF12833">
    <property type="entry name" value="HTH_18"/>
    <property type="match status" value="1"/>
</dbReference>